<dbReference type="SMART" id="SM00422">
    <property type="entry name" value="HTH_MERR"/>
    <property type="match status" value="1"/>
</dbReference>
<evidence type="ECO:0000256" key="1">
    <source>
        <dbReference type="ARBA" id="ARBA00023125"/>
    </source>
</evidence>
<evidence type="ECO:0000313" key="4">
    <source>
        <dbReference type="EMBL" id="OKH16735.1"/>
    </source>
</evidence>
<protein>
    <submittedName>
        <fullName evidence="4">MerR family transcriptional regulator</fullName>
    </submittedName>
</protein>
<organism evidence="4 5">
    <name type="scientific">Fischerella major NIES-592</name>
    <dbReference type="NCBI Taxonomy" id="210994"/>
    <lineage>
        <taxon>Bacteria</taxon>
        <taxon>Bacillati</taxon>
        <taxon>Cyanobacteriota</taxon>
        <taxon>Cyanophyceae</taxon>
        <taxon>Nostocales</taxon>
        <taxon>Hapalosiphonaceae</taxon>
        <taxon>Fischerella</taxon>
    </lineage>
</organism>
<dbReference type="OrthoDB" id="9773308at2"/>
<dbReference type="Proteomes" id="UP000186391">
    <property type="component" value="Unassembled WGS sequence"/>
</dbReference>
<dbReference type="Pfam" id="PF13411">
    <property type="entry name" value="MerR_1"/>
    <property type="match status" value="1"/>
</dbReference>
<dbReference type="AlphaFoldDB" id="A0A1U7H633"/>
<keyword evidence="1" id="KW-0238">DNA-binding</keyword>
<dbReference type="InterPro" id="IPR047057">
    <property type="entry name" value="MerR_fam"/>
</dbReference>
<dbReference type="InterPro" id="IPR000551">
    <property type="entry name" value="MerR-type_HTH_dom"/>
</dbReference>
<reference evidence="4 5" key="1">
    <citation type="submission" date="2016-11" db="EMBL/GenBank/DDBJ databases">
        <title>Draft Genome Sequences of Nine Cyanobacterial Strains from Diverse Habitats.</title>
        <authorList>
            <person name="Zhu T."/>
            <person name="Hou S."/>
            <person name="Lu X."/>
            <person name="Hess W.R."/>
        </authorList>
    </citation>
    <scope>NUCLEOTIDE SEQUENCE [LARGE SCALE GENOMIC DNA]</scope>
    <source>
        <strain evidence="4 5">NIES-592</strain>
    </source>
</reference>
<dbReference type="InterPro" id="IPR009061">
    <property type="entry name" value="DNA-bd_dom_put_sf"/>
</dbReference>
<dbReference type="Gene3D" id="1.10.1660.10">
    <property type="match status" value="1"/>
</dbReference>
<dbReference type="SMART" id="SM00871">
    <property type="entry name" value="AraC_E_bind"/>
    <property type="match status" value="1"/>
</dbReference>
<sequence length="270" mass="30908">MLKIGDFSKLSQVSVKALRLYDQLGLIKPVDVDNFTGYRYYSAEQLPRLNRILALKDLGFSLEQIAKLLDENLPSTEIRGMLRLKQAELQHLVEEEQARLLRVEARLKQIEQEDNMPNYEVVIKKVEPIKVASIRETLPDYPSVGQLYDELLTYFNQQGVKKGTYCAGIWHDPGYKDSNVDGEAVISIEKDISNTERIRIYELPRFEKMACLVHHGSYNTLNQAYAALVSWIEGNGYQIIGPNREVYITGGNEQDNECYITEVQFPVTKA</sequence>
<dbReference type="PANTHER" id="PTHR30204:SF97">
    <property type="entry name" value="MERR FAMILY REGULATORY PROTEIN"/>
    <property type="match status" value="1"/>
</dbReference>
<keyword evidence="5" id="KW-1185">Reference proteome</keyword>
<feature type="coiled-coil region" evidence="2">
    <location>
        <begin position="86"/>
        <end position="113"/>
    </location>
</feature>
<dbReference type="RefSeq" id="WP_062248555.1">
    <property type="nucleotide sequence ID" value="NZ_MRCA01000001.1"/>
</dbReference>
<dbReference type="PROSITE" id="PS00552">
    <property type="entry name" value="HTH_MERR_1"/>
    <property type="match status" value="1"/>
</dbReference>
<evidence type="ECO:0000313" key="5">
    <source>
        <dbReference type="Proteomes" id="UP000186391"/>
    </source>
</evidence>
<dbReference type="InterPro" id="IPR010499">
    <property type="entry name" value="AraC_E-bd"/>
</dbReference>
<accession>A0A1U7H633</accession>
<feature type="domain" description="HTH merR-type" evidence="3">
    <location>
        <begin position="1"/>
        <end position="71"/>
    </location>
</feature>
<evidence type="ECO:0000256" key="2">
    <source>
        <dbReference type="SAM" id="Coils"/>
    </source>
</evidence>
<dbReference type="SUPFAM" id="SSF46955">
    <property type="entry name" value="Putative DNA-binding domain"/>
    <property type="match status" value="1"/>
</dbReference>
<gene>
    <name evidence="4" type="ORF">NIES592_03685</name>
</gene>
<dbReference type="EMBL" id="MRCA01000001">
    <property type="protein sequence ID" value="OKH16735.1"/>
    <property type="molecule type" value="Genomic_DNA"/>
</dbReference>
<dbReference type="Gene3D" id="3.20.80.10">
    <property type="entry name" value="Regulatory factor, effector binding domain"/>
    <property type="match status" value="1"/>
</dbReference>
<dbReference type="Pfam" id="PF06445">
    <property type="entry name" value="GyrI-like"/>
    <property type="match status" value="1"/>
</dbReference>
<name>A0A1U7H633_9CYAN</name>
<dbReference type="PANTHER" id="PTHR30204">
    <property type="entry name" value="REDOX-CYCLING DRUG-SENSING TRANSCRIPTIONAL ACTIVATOR SOXR"/>
    <property type="match status" value="1"/>
</dbReference>
<dbReference type="SUPFAM" id="SSF55136">
    <property type="entry name" value="Probable bacterial effector-binding domain"/>
    <property type="match status" value="1"/>
</dbReference>
<dbReference type="GO" id="GO:0003700">
    <property type="term" value="F:DNA-binding transcription factor activity"/>
    <property type="evidence" value="ECO:0007669"/>
    <property type="project" value="InterPro"/>
</dbReference>
<keyword evidence="2" id="KW-0175">Coiled coil</keyword>
<dbReference type="InterPro" id="IPR011256">
    <property type="entry name" value="Reg_factor_effector_dom_sf"/>
</dbReference>
<comment type="caution">
    <text evidence="4">The sequence shown here is derived from an EMBL/GenBank/DDBJ whole genome shotgun (WGS) entry which is preliminary data.</text>
</comment>
<dbReference type="CDD" id="cd01107">
    <property type="entry name" value="HTH_BmrR"/>
    <property type="match status" value="1"/>
</dbReference>
<evidence type="ECO:0000259" key="3">
    <source>
        <dbReference type="PROSITE" id="PS50937"/>
    </source>
</evidence>
<dbReference type="InterPro" id="IPR029442">
    <property type="entry name" value="GyrI-like"/>
</dbReference>
<dbReference type="PROSITE" id="PS50937">
    <property type="entry name" value="HTH_MERR_2"/>
    <property type="match status" value="1"/>
</dbReference>
<dbReference type="GO" id="GO:0003677">
    <property type="term" value="F:DNA binding"/>
    <property type="evidence" value="ECO:0007669"/>
    <property type="project" value="UniProtKB-KW"/>
</dbReference>
<proteinExistence type="predicted"/>